<feature type="chain" id="PRO_5038683889" evidence="1">
    <location>
        <begin position="28"/>
        <end position="106"/>
    </location>
</feature>
<protein>
    <submittedName>
        <fullName evidence="2">Type I keratin, acidic</fullName>
    </submittedName>
</protein>
<gene>
    <name evidence="2" type="ORF">SAMN02745673_05046</name>
</gene>
<evidence type="ECO:0000313" key="3">
    <source>
        <dbReference type="Proteomes" id="UP000190637"/>
    </source>
</evidence>
<dbReference type="EMBL" id="FUWS01000032">
    <property type="protein sequence ID" value="SKA40377.1"/>
    <property type="molecule type" value="Genomic_DNA"/>
</dbReference>
<reference evidence="2 3" key="1">
    <citation type="submission" date="2017-02" db="EMBL/GenBank/DDBJ databases">
        <authorList>
            <person name="Peterson S.W."/>
        </authorList>
    </citation>
    <scope>NUCLEOTIDE SEQUENCE [LARGE SCALE GENOMIC DNA]</scope>
    <source>
        <strain evidence="2 3">DSM 45154</strain>
    </source>
</reference>
<organism evidence="2 3">
    <name type="scientific">Marinactinospora thermotolerans DSM 45154</name>
    <dbReference type="NCBI Taxonomy" id="1122192"/>
    <lineage>
        <taxon>Bacteria</taxon>
        <taxon>Bacillati</taxon>
        <taxon>Actinomycetota</taxon>
        <taxon>Actinomycetes</taxon>
        <taxon>Streptosporangiales</taxon>
        <taxon>Nocardiopsidaceae</taxon>
        <taxon>Marinactinospora</taxon>
    </lineage>
</organism>
<keyword evidence="3" id="KW-1185">Reference proteome</keyword>
<name>A0A1T4TIX3_9ACTN</name>
<sequence length="106" mass="10043">MRMIKRAVVISLISVPAAMGIAGAANAGIGGGGGGALFNENASFAGPKGAAEWNITSIAGGDGWGFGGGWGGGFGGGALYEKDASFAGPYGAGELSLTSATLGGGF</sequence>
<evidence type="ECO:0000313" key="2">
    <source>
        <dbReference type="EMBL" id="SKA40377.1"/>
    </source>
</evidence>
<proteinExistence type="predicted"/>
<dbReference type="Proteomes" id="UP000190637">
    <property type="component" value="Unassembled WGS sequence"/>
</dbReference>
<feature type="signal peptide" evidence="1">
    <location>
        <begin position="1"/>
        <end position="27"/>
    </location>
</feature>
<accession>A0A1T4TIX3</accession>
<evidence type="ECO:0000256" key="1">
    <source>
        <dbReference type="SAM" id="SignalP"/>
    </source>
</evidence>
<dbReference type="RefSeq" id="WP_078764250.1">
    <property type="nucleotide sequence ID" value="NZ_FUWS01000032.1"/>
</dbReference>
<dbReference type="AlphaFoldDB" id="A0A1T4TIX3"/>
<keyword evidence="1" id="KW-0732">Signal</keyword>